<dbReference type="SUPFAM" id="SSF69318">
    <property type="entry name" value="Integrin alpha N-terminal domain"/>
    <property type="match status" value="1"/>
</dbReference>
<dbReference type="OrthoDB" id="7630405at2"/>
<dbReference type="InterPro" id="IPR028994">
    <property type="entry name" value="Integrin_alpha_N"/>
</dbReference>
<keyword evidence="3" id="KW-1185">Reference proteome</keyword>
<dbReference type="RefSeq" id="WP_091770860.1">
    <property type="nucleotide sequence ID" value="NZ_FNHG01000015.1"/>
</dbReference>
<dbReference type="PROSITE" id="PS51257">
    <property type="entry name" value="PROKAR_LIPOPROTEIN"/>
    <property type="match status" value="1"/>
</dbReference>
<dbReference type="STRING" id="144026.SAMN04488568_11513"/>
<organism evidence="2 3">
    <name type="scientific">Maricaulis salignorans</name>
    <dbReference type="NCBI Taxonomy" id="144026"/>
    <lineage>
        <taxon>Bacteria</taxon>
        <taxon>Pseudomonadati</taxon>
        <taxon>Pseudomonadota</taxon>
        <taxon>Alphaproteobacteria</taxon>
        <taxon>Maricaulales</taxon>
        <taxon>Maricaulaceae</taxon>
        <taxon>Maricaulis</taxon>
    </lineage>
</organism>
<dbReference type="Proteomes" id="UP000199759">
    <property type="component" value="Unassembled WGS sequence"/>
</dbReference>
<dbReference type="EMBL" id="FNHG01000015">
    <property type="protein sequence ID" value="SDM58898.1"/>
    <property type="molecule type" value="Genomic_DNA"/>
</dbReference>
<evidence type="ECO:0000313" key="2">
    <source>
        <dbReference type="EMBL" id="SDM58898.1"/>
    </source>
</evidence>
<proteinExistence type="predicted"/>
<reference evidence="2 3" key="1">
    <citation type="submission" date="2016-10" db="EMBL/GenBank/DDBJ databases">
        <authorList>
            <person name="de Groot N.N."/>
        </authorList>
    </citation>
    <scope>NUCLEOTIDE SEQUENCE [LARGE SCALE GENOMIC DNA]</scope>
    <source>
        <strain evidence="2 3">DSM 16077</strain>
    </source>
</reference>
<evidence type="ECO:0000256" key="1">
    <source>
        <dbReference type="SAM" id="SignalP"/>
    </source>
</evidence>
<gene>
    <name evidence="2" type="ORF">SAMN04488568_11513</name>
</gene>
<sequence length="241" mass="25271">MSGLDKLTLVCAAALALGACDAATETAALAVAAEAPAPEAEVSERGGDAWCDEFEAGEGASTDCALRVDDQRFLYLDYLTDDDGYASQLVLSQHRFAGTTLATSEPIDVEPVYGVAGLRDLDGDGAAELLIPLFSGNVNTVFSVWHQDETGLFAPVGELSGYGIDSFEARNGLVIAPSRGNAVTHYQAASRIGASGLEAVYEIEIDYEQRTCQLTYSTDLAAAGLDAASLIADCEARDWGN</sequence>
<dbReference type="AlphaFoldDB" id="A0A1G9UG69"/>
<evidence type="ECO:0000313" key="3">
    <source>
        <dbReference type="Proteomes" id="UP000199759"/>
    </source>
</evidence>
<keyword evidence="1" id="KW-0732">Signal</keyword>
<feature type="signal peptide" evidence="1">
    <location>
        <begin position="1"/>
        <end position="22"/>
    </location>
</feature>
<evidence type="ECO:0008006" key="4">
    <source>
        <dbReference type="Google" id="ProtNLM"/>
    </source>
</evidence>
<name>A0A1G9UG69_9PROT</name>
<feature type="chain" id="PRO_5011759015" description="Repeat domain-containing protein" evidence="1">
    <location>
        <begin position="23"/>
        <end position="241"/>
    </location>
</feature>
<protein>
    <recommendedName>
        <fullName evidence="4">Repeat domain-containing protein</fullName>
    </recommendedName>
</protein>
<accession>A0A1G9UG69</accession>